<dbReference type="Pfam" id="PF02310">
    <property type="entry name" value="B12-binding"/>
    <property type="match status" value="1"/>
</dbReference>
<dbReference type="GO" id="GO:0015948">
    <property type="term" value="P:methanogenesis"/>
    <property type="evidence" value="ECO:0007669"/>
    <property type="project" value="InterPro"/>
</dbReference>
<dbReference type="GeneID" id="41323320"/>
<dbReference type="GO" id="GO:0008705">
    <property type="term" value="F:methionine synthase activity"/>
    <property type="evidence" value="ECO:0007669"/>
    <property type="project" value="TreeGrafter"/>
</dbReference>
<evidence type="ECO:0000259" key="4">
    <source>
        <dbReference type="PROSITE" id="PS51332"/>
    </source>
</evidence>
<dbReference type="InterPro" id="IPR006158">
    <property type="entry name" value="Cobalamin-bd"/>
</dbReference>
<feature type="domain" description="B12-binding" evidence="4">
    <location>
        <begin position="92"/>
        <end position="214"/>
    </location>
</feature>
<evidence type="ECO:0000259" key="5">
    <source>
        <dbReference type="PROSITE" id="PS51337"/>
    </source>
</evidence>
<dbReference type="Proteomes" id="UP000752814">
    <property type="component" value="Unassembled WGS sequence"/>
</dbReference>
<dbReference type="GO" id="GO:0050897">
    <property type="term" value="F:cobalt ion binding"/>
    <property type="evidence" value="ECO:0007669"/>
    <property type="project" value="InterPro"/>
</dbReference>
<dbReference type="GO" id="GO:0005829">
    <property type="term" value="C:cytosol"/>
    <property type="evidence" value="ECO:0007669"/>
    <property type="project" value="TreeGrafter"/>
</dbReference>
<proteinExistence type="inferred from homology"/>
<dbReference type="RefSeq" id="WP_020448787.1">
    <property type="nucleotide sequence ID" value="NZ_CAYAXV010000006.1"/>
</dbReference>
<dbReference type="InterPro" id="IPR050554">
    <property type="entry name" value="Met_Synthase/Corrinoid"/>
</dbReference>
<evidence type="ECO:0000313" key="6">
    <source>
        <dbReference type="EMBL" id="TQS84665.1"/>
    </source>
</evidence>
<evidence type="ECO:0000256" key="3">
    <source>
        <dbReference type="ARBA" id="ARBA00023285"/>
    </source>
</evidence>
<dbReference type="SUPFAM" id="SSF52242">
    <property type="entry name" value="Cobalamin (vitamin B12)-binding domain"/>
    <property type="match status" value="1"/>
</dbReference>
<dbReference type="GO" id="GO:0031419">
    <property type="term" value="F:cobalamin binding"/>
    <property type="evidence" value="ECO:0007669"/>
    <property type="project" value="InterPro"/>
</dbReference>
<name>A0A8J8PCU4_9ARCH</name>
<dbReference type="SUPFAM" id="SSF47644">
    <property type="entry name" value="Methionine synthase domain"/>
    <property type="match status" value="1"/>
</dbReference>
<dbReference type="GO" id="GO:0050667">
    <property type="term" value="P:homocysteine metabolic process"/>
    <property type="evidence" value="ECO:0007669"/>
    <property type="project" value="TreeGrafter"/>
</dbReference>
<keyword evidence="2" id="KW-0479">Metal-binding</keyword>
<dbReference type="PROSITE" id="PS51332">
    <property type="entry name" value="B12_BINDING"/>
    <property type="match status" value="1"/>
</dbReference>
<dbReference type="PROSITE" id="PS51337">
    <property type="entry name" value="B12_BINDING_NTER"/>
    <property type="match status" value="1"/>
</dbReference>
<dbReference type="CDD" id="cd02070">
    <property type="entry name" value="corrinoid_protein_B12-BD"/>
    <property type="match status" value="1"/>
</dbReference>
<evidence type="ECO:0000313" key="7">
    <source>
        <dbReference type="Proteomes" id="UP000752814"/>
    </source>
</evidence>
<dbReference type="PANTHER" id="PTHR45833:SF1">
    <property type="entry name" value="METHIONINE SYNTHASE"/>
    <property type="match status" value="1"/>
</dbReference>
<protein>
    <submittedName>
        <fullName evidence="6">Dimethylamine corrinoid protein 3</fullName>
    </submittedName>
</protein>
<dbReference type="InterPro" id="IPR003759">
    <property type="entry name" value="Cbl-bd_cap"/>
</dbReference>
<dbReference type="PANTHER" id="PTHR45833">
    <property type="entry name" value="METHIONINE SYNTHASE"/>
    <property type="match status" value="1"/>
</dbReference>
<dbReference type="OMA" id="NAMKGGM"/>
<dbReference type="InterPro" id="IPR036724">
    <property type="entry name" value="Cobalamin-bd_sf"/>
</dbReference>
<gene>
    <name evidence="6" type="ORF">A3207_01095</name>
</gene>
<dbReference type="EMBL" id="LVVT01000001">
    <property type="protein sequence ID" value="TQS84665.1"/>
    <property type="molecule type" value="Genomic_DNA"/>
</dbReference>
<feature type="domain" description="B12-binding N-terminal" evidence="5">
    <location>
        <begin position="1"/>
        <end position="91"/>
    </location>
</feature>
<comment type="similarity">
    <text evidence="1">Belongs to the methylamine corrinoid protein family.</text>
</comment>
<dbReference type="Gene3D" id="3.40.50.280">
    <property type="entry name" value="Cobalamin-binding domain"/>
    <property type="match status" value="1"/>
</dbReference>
<dbReference type="FunFam" id="3.40.50.280:FF:000003">
    <property type="entry name" value="Dimethylamine methyltransferase corrinoid protein"/>
    <property type="match status" value="1"/>
</dbReference>
<organism evidence="6 7">
    <name type="scientific">Candidatus Methanomassiliicoccus intestinalis</name>
    <dbReference type="NCBI Taxonomy" id="1406512"/>
    <lineage>
        <taxon>Archaea</taxon>
        <taxon>Methanobacteriati</taxon>
        <taxon>Thermoplasmatota</taxon>
        <taxon>Thermoplasmata</taxon>
        <taxon>Methanomassiliicoccales</taxon>
        <taxon>Methanomassiliicoccaceae</taxon>
        <taxon>Methanomassiliicoccus</taxon>
    </lineage>
</organism>
<keyword evidence="3" id="KW-0170">Cobalt</keyword>
<dbReference type="Pfam" id="PF02607">
    <property type="entry name" value="B12-binding_2"/>
    <property type="match status" value="1"/>
</dbReference>
<dbReference type="SMART" id="SM01018">
    <property type="entry name" value="B12-binding_2"/>
    <property type="match status" value="1"/>
</dbReference>
<comment type="caution">
    <text evidence="6">The sequence shown here is derived from an EMBL/GenBank/DDBJ whole genome shotgun (WGS) entry which is preliminary data.</text>
</comment>
<reference evidence="6" key="1">
    <citation type="submission" date="2016-03" db="EMBL/GenBank/DDBJ databases">
        <authorList>
            <person name="Borrel G."/>
            <person name="Mccann A."/>
            <person name="O'Toole P.W."/>
        </authorList>
    </citation>
    <scope>NUCLEOTIDE SEQUENCE</scope>
    <source>
        <strain evidence="6">183</strain>
    </source>
</reference>
<dbReference type="InterPro" id="IPR036594">
    <property type="entry name" value="Meth_synthase_dom"/>
</dbReference>
<evidence type="ECO:0000256" key="2">
    <source>
        <dbReference type="ARBA" id="ARBA00022723"/>
    </source>
</evidence>
<evidence type="ECO:0000256" key="1">
    <source>
        <dbReference type="ARBA" id="ARBA00010854"/>
    </source>
</evidence>
<dbReference type="AlphaFoldDB" id="A0A8J8PCU4"/>
<dbReference type="GO" id="GO:0046653">
    <property type="term" value="P:tetrahydrofolate metabolic process"/>
    <property type="evidence" value="ECO:0007669"/>
    <property type="project" value="TreeGrafter"/>
</dbReference>
<sequence length="214" mass="22633">MGEFETETKELFDAMVAYNKSNLLATVDKARKAGMDPLEIIGVLGTGMTEVGVRFERGKLFLPHVLSAADAMTAAVKVLEADLPVESASSKIASVVMGTVEGDVHDIGKSIVSTLLQCAGFDVHDLGRDVPTSKFINEIKNGCTMLGMSALMTTSMVVQREAIEKLKEEGLRDGVKVMVGGAPATQAWADKIGADGYGENANDAVQVALSLVKK</sequence>
<dbReference type="InterPro" id="IPR012741">
    <property type="entry name" value="Corrinoid_p"/>
</dbReference>
<dbReference type="Gene3D" id="1.10.1240.10">
    <property type="entry name" value="Methionine synthase domain"/>
    <property type="match status" value="1"/>
</dbReference>
<dbReference type="NCBIfam" id="TIGR02370">
    <property type="entry name" value="pyl_corrinoid"/>
    <property type="match status" value="1"/>
</dbReference>
<accession>A0A8J8PCU4</accession>